<dbReference type="SFLD" id="SFLDS00003">
    <property type="entry name" value="Haloacid_Dehalogenase"/>
    <property type="match status" value="1"/>
</dbReference>
<sequence>MADTSLPELATLPTFQVFQHVGGSPRGLTEAEAAERLRRFGDNQEFHPAGEGLAASTLAAVRSPFVALLAALAVVFVVVGDSRGAAMVGIIDALAVLLRIWQHTRSARAAGELRKLVTSTATVRRRADDTAERMDREVPIGDLVPGDVVLLQAGDVVAADLRVVAAQDLMVDQSVLTGESLPTAKSADAVGSAAHRVLADTPSLCFSGSTVVAGNATAVVLATGRHTYFGSLAAGAAALRPTSSFDLGVRAVGWTLIRLMLVLAPIVFVVNGFVSGVWDQAAMFGVAVAVGLTPEMLPVIVTTNLARGAAKLARERVVVSRLNAIQDLGAMDVLCVDKTGTLTEDRIVYAHGIDVTGRYDDVVTELAFLAAFFQDGVHDRMDEAILEMLAEQGMSVLADAAYTKVDEIGADDGRGNTGVVLRRQPGEHLLICKGDPNTVLALCTRARLNGADVAFGPDLLAEAADLVTAYHKQGMRVMAVAVRTLPARLEHYGHSDERDLVLAGFIGFVDPVRASAAGAVADLGAHGVRVTILTGDSPIVARHVARQVGVPTDQVVVGEQVDRCSDRRLRTLVTRAAVFAGLSPEHKVRIVVALRESGCAVGYLGDGVNDVVALRTADAGIAADTATDAAKAAADLILLDKDLGVLADAVVEGRRTLANTLKYVKITAASNFGNVLSVLVASVFLPFLPMLPIQLMVQNLLYDCAQLALPWDRVEQDYLRSPRRWQSRGLASFMLTFGPLSSAFDLITFAVLWWGYGAGDAPSTFQTGWFIEGLLSQLAVVLVLRSGVAPWRGERAAPVVVIAALAAAAIGLVQPYSPLGEPLRLVPLPLPCVSWLLLIVLGYAAAAQCVKHFHHKQDWL</sequence>
<dbReference type="NCBIfam" id="TIGR01524">
    <property type="entry name" value="ATPase-IIIB_Mg"/>
    <property type="match status" value="1"/>
</dbReference>
<feature type="transmembrane region" description="Helical" evidence="19">
    <location>
        <begin position="259"/>
        <end position="278"/>
    </location>
</feature>
<accession>A0A124E2Z9</accession>
<keyword evidence="15 19" id="KW-0472">Membrane</keyword>
<dbReference type="Gene3D" id="3.40.50.1000">
    <property type="entry name" value="HAD superfamily/HAD-like"/>
    <property type="match status" value="1"/>
</dbReference>
<evidence type="ECO:0000256" key="1">
    <source>
        <dbReference type="ARBA" id="ARBA00003954"/>
    </source>
</evidence>
<organism evidence="21 22">
    <name type="scientific">Mycolicibacterium canariasense</name>
    <name type="common">Mycobacterium canariasense</name>
    <dbReference type="NCBI Taxonomy" id="228230"/>
    <lineage>
        <taxon>Bacteria</taxon>
        <taxon>Bacillati</taxon>
        <taxon>Actinomycetota</taxon>
        <taxon>Actinomycetes</taxon>
        <taxon>Mycobacteriales</taxon>
        <taxon>Mycobacteriaceae</taxon>
        <taxon>Mycolicibacterium</taxon>
    </lineage>
</organism>
<dbReference type="SUPFAM" id="SSF81665">
    <property type="entry name" value="Calcium ATPase, transmembrane domain M"/>
    <property type="match status" value="1"/>
</dbReference>
<evidence type="ECO:0000256" key="7">
    <source>
        <dbReference type="ARBA" id="ARBA00022519"/>
    </source>
</evidence>
<dbReference type="InterPro" id="IPR023214">
    <property type="entry name" value="HAD_sf"/>
</dbReference>
<evidence type="ECO:0000256" key="10">
    <source>
        <dbReference type="ARBA" id="ARBA00022741"/>
    </source>
</evidence>
<evidence type="ECO:0000256" key="2">
    <source>
        <dbReference type="ARBA" id="ARBA00004429"/>
    </source>
</evidence>
<keyword evidence="12" id="KW-0460">Magnesium</keyword>
<feature type="transmembrane region" description="Helical" evidence="19">
    <location>
        <begin position="828"/>
        <end position="846"/>
    </location>
</feature>
<dbReference type="EC" id="7.2.2.14" evidence="4"/>
<keyword evidence="10" id="KW-0547">Nucleotide-binding</keyword>
<dbReference type="Gene3D" id="3.40.1110.10">
    <property type="entry name" value="Calcium-transporting ATPase, cytoplasmic domain N"/>
    <property type="match status" value="1"/>
</dbReference>
<dbReference type="PANTHER" id="PTHR42861">
    <property type="entry name" value="CALCIUM-TRANSPORTING ATPASE"/>
    <property type="match status" value="1"/>
</dbReference>
<dbReference type="SFLD" id="SFLDG00002">
    <property type="entry name" value="C1.7:_P-type_atpase_like"/>
    <property type="match status" value="1"/>
</dbReference>
<dbReference type="GO" id="GO:0005524">
    <property type="term" value="F:ATP binding"/>
    <property type="evidence" value="ECO:0007669"/>
    <property type="project" value="UniProtKB-KW"/>
</dbReference>
<evidence type="ECO:0000313" key="22">
    <source>
        <dbReference type="Proteomes" id="UP000069443"/>
    </source>
</evidence>
<dbReference type="InterPro" id="IPR059000">
    <property type="entry name" value="ATPase_P-type_domA"/>
</dbReference>
<dbReference type="Pfam" id="PF00689">
    <property type="entry name" value="Cation_ATPase_C"/>
    <property type="match status" value="1"/>
</dbReference>
<dbReference type="STRING" id="228230.RMCC_5383"/>
<dbReference type="InterPro" id="IPR004014">
    <property type="entry name" value="ATPase_P-typ_cation-transptr_N"/>
</dbReference>
<comment type="function">
    <text evidence="1">Mediates magnesium influx to the cytosol.</text>
</comment>
<dbReference type="SMART" id="SM00831">
    <property type="entry name" value="Cation_ATPase_N"/>
    <property type="match status" value="1"/>
</dbReference>
<evidence type="ECO:0000256" key="3">
    <source>
        <dbReference type="ARBA" id="ARBA00008746"/>
    </source>
</evidence>
<evidence type="ECO:0000259" key="20">
    <source>
        <dbReference type="SMART" id="SM00831"/>
    </source>
</evidence>
<evidence type="ECO:0000256" key="17">
    <source>
        <dbReference type="ARBA" id="ARBA00047295"/>
    </source>
</evidence>
<evidence type="ECO:0000256" key="13">
    <source>
        <dbReference type="ARBA" id="ARBA00022967"/>
    </source>
</evidence>
<dbReference type="OrthoDB" id="9814270at2"/>
<reference evidence="22" key="2">
    <citation type="submission" date="2016-02" db="EMBL/GenBank/DDBJ databases">
        <title>Draft genome sequence of five rapidly growing Mycobacterium species.</title>
        <authorList>
            <person name="Katahira K."/>
            <person name="Gotou Y."/>
            <person name="Iida K."/>
            <person name="Ogura Y."/>
            <person name="Hayashi T."/>
        </authorList>
    </citation>
    <scope>NUCLEOTIDE SEQUENCE [LARGE SCALE GENOMIC DNA]</scope>
    <source>
        <strain evidence="22">JCM15298</strain>
    </source>
</reference>
<evidence type="ECO:0000256" key="5">
    <source>
        <dbReference type="ARBA" id="ARBA00013555"/>
    </source>
</evidence>
<feature type="transmembrane region" description="Helical" evidence="19">
    <location>
        <begin position="767"/>
        <end position="784"/>
    </location>
</feature>
<dbReference type="AlphaFoldDB" id="A0A124E2Z9"/>
<keyword evidence="13" id="KW-1278">Translocase</keyword>
<dbReference type="InterPro" id="IPR018303">
    <property type="entry name" value="ATPase_P-typ_P_site"/>
</dbReference>
<feature type="transmembrane region" description="Helical" evidence="19">
    <location>
        <begin position="730"/>
        <end position="755"/>
    </location>
</feature>
<protein>
    <recommendedName>
        <fullName evidence="5">Magnesium-transporting ATPase, P-type 1</fullName>
        <ecNumber evidence="4">7.2.2.14</ecNumber>
    </recommendedName>
    <alternativeName>
        <fullName evidence="16">Mg(2+) transport ATPase, P-type 1</fullName>
    </alternativeName>
</protein>
<gene>
    <name evidence="21" type="ORF">RMCC_5383</name>
</gene>
<evidence type="ECO:0000256" key="14">
    <source>
        <dbReference type="ARBA" id="ARBA00022989"/>
    </source>
</evidence>
<evidence type="ECO:0000313" key="21">
    <source>
        <dbReference type="EMBL" id="GAS98418.1"/>
    </source>
</evidence>
<evidence type="ECO:0000256" key="16">
    <source>
        <dbReference type="ARBA" id="ARBA00029806"/>
    </source>
</evidence>
<dbReference type="SFLD" id="SFLDF00027">
    <property type="entry name" value="p-type_atpase"/>
    <property type="match status" value="1"/>
</dbReference>
<comment type="subcellular location">
    <subcellularLocation>
        <location evidence="2">Cell inner membrane</location>
        <topology evidence="2">Multi-pass membrane protein</topology>
    </subcellularLocation>
</comment>
<evidence type="ECO:0000256" key="6">
    <source>
        <dbReference type="ARBA" id="ARBA00022475"/>
    </source>
</evidence>
<evidence type="ECO:0000256" key="19">
    <source>
        <dbReference type="SAM" id="Phobius"/>
    </source>
</evidence>
<dbReference type="InterPro" id="IPR001757">
    <property type="entry name" value="P_typ_ATPase"/>
</dbReference>
<dbReference type="Proteomes" id="UP000069443">
    <property type="component" value="Unassembled WGS sequence"/>
</dbReference>
<dbReference type="Gene3D" id="1.20.1110.10">
    <property type="entry name" value="Calcium-transporting ATPase, transmembrane domain"/>
    <property type="match status" value="1"/>
</dbReference>
<dbReference type="InterPro" id="IPR006415">
    <property type="entry name" value="P-type_ATPase_IIIB"/>
</dbReference>
<dbReference type="InterPro" id="IPR023298">
    <property type="entry name" value="ATPase_P-typ_TM_dom_sf"/>
</dbReference>
<dbReference type="GO" id="GO:0015444">
    <property type="term" value="F:P-type magnesium transporter activity"/>
    <property type="evidence" value="ECO:0007669"/>
    <property type="project" value="UniProtKB-EC"/>
</dbReference>
<feature type="transmembrane region" description="Helical" evidence="19">
    <location>
        <begin position="796"/>
        <end position="816"/>
    </location>
</feature>
<dbReference type="GO" id="GO:0005886">
    <property type="term" value="C:plasma membrane"/>
    <property type="evidence" value="ECO:0007669"/>
    <property type="project" value="UniProtKB-SubCell"/>
</dbReference>
<dbReference type="Pfam" id="PF00122">
    <property type="entry name" value="E1-E2_ATPase"/>
    <property type="match status" value="1"/>
</dbReference>
<dbReference type="SUPFAM" id="SSF56784">
    <property type="entry name" value="HAD-like"/>
    <property type="match status" value="1"/>
</dbReference>
<comment type="catalytic activity">
    <reaction evidence="17">
        <text>Mg(2+)(out) + ATP + H2O = Mg(2+)(in) + ADP + phosphate + H(+)</text>
        <dbReference type="Rhea" id="RHEA:10260"/>
        <dbReference type="ChEBI" id="CHEBI:15377"/>
        <dbReference type="ChEBI" id="CHEBI:15378"/>
        <dbReference type="ChEBI" id="CHEBI:18420"/>
        <dbReference type="ChEBI" id="CHEBI:30616"/>
        <dbReference type="ChEBI" id="CHEBI:43474"/>
        <dbReference type="ChEBI" id="CHEBI:456216"/>
        <dbReference type="EC" id="7.2.2.14"/>
    </reaction>
</comment>
<evidence type="ECO:0000256" key="15">
    <source>
        <dbReference type="ARBA" id="ARBA00023136"/>
    </source>
</evidence>
<dbReference type="RefSeq" id="WP_062659234.1">
    <property type="nucleotide sequence ID" value="NZ_BCSY01000083.1"/>
</dbReference>
<dbReference type="GO" id="GO:0016887">
    <property type="term" value="F:ATP hydrolysis activity"/>
    <property type="evidence" value="ECO:0007669"/>
    <property type="project" value="InterPro"/>
</dbReference>
<dbReference type="InterPro" id="IPR023299">
    <property type="entry name" value="ATPase_P-typ_cyto_dom_N"/>
</dbReference>
<comment type="similarity">
    <text evidence="3">Belongs to the cation transport ATPase (P-type) (TC 3.A.3) family. Type IIIB subfamily.</text>
</comment>
<evidence type="ECO:0000256" key="12">
    <source>
        <dbReference type="ARBA" id="ARBA00022842"/>
    </source>
</evidence>
<dbReference type="InterPro" id="IPR036412">
    <property type="entry name" value="HAD-like_sf"/>
</dbReference>
<name>A0A124E2Z9_MYCCR</name>
<keyword evidence="6" id="KW-1003">Cell membrane</keyword>
<dbReference type="PRINTS" id="PR01836">
    <property type="entry name" value="MGATPASE"/>
</dbReference>
<dbReference type="InterPro" id="IPR006068">
    <property type="entry name" value="ATPase_P-typ_cation-transptr_C"/>
</dbReference>
<feature type="transmembrane region" description="Helical" evidence="19">
    <location>
        <begin position="59"/>
        <end position="79"/>
    </location>
</feature>
<dbReference type="Pfam" id="PF00690">
    <property type="entry name" value="Cation_ATPase_N"/>
    <property type="match status" value="1"/>
</dbReference>
<dbReference type="Pfam" id="PF13246">
    <property type="entry name" value="Cation_ATPase"/>
    <property type="match status" value="1"/>
</dbReference>
<feature type="transmembrane region" description="Helical" evidence="19">
    <location>
        <begin position="663"/>
        <end position="685"/>
    </location>
</feature>
<keyword evidence="8" id="KW-0597">Phosphoprotein</keyword>
<comment type="catalytic activity">
    <reaction evidence="18">
        <text>ATP + H2O = ADP + phosphate + H(+)</text>
        <dbReference type="Rhea" id="RHEA:13065"/>
        <dbReference type="ChEBI" id="CHEBI:15377"/>
        <dbReference type="ChEBI" id="CHEBI:15378"/>
        <dbReference type="ChEBI" id="CHEBI:30616"/>
        <dbReference type="ChEBI" id="CHEBI:43474"/>
        <dbReference type="ChEBI" id="CHEBI:456216"/>
    </reaction>
</comment>
<evidence type="ECO:0000256" key="18">
    <source>
        <dbReference type="ARBA" id="ARBA00049360"/>
    </source>
</evidence>
<keyword evidence="22" id="KW-1185">Reference proteome</keyword>
<dbReference type="PROSITE" id="PS00154">
    <property type="entry name" value="ATPASE_E1_E2"/>
    <property type="match status" value="1"/>
</dbReference>
<dbReference type="InterPro" id="IPR008250">
    <property type="entry name" value="ATPase_P-typ_transduc_dom_A_sf"/>
</dbReference>
<proteinExistence type="inferred from homology"/>
<dbReference type="NCBIfam" id="TIGR01494">
    <property type="entry name" value="ATPase_P-type"/>
    <property type="match status" value="2"/>
</dbReference>
<dbReference type="EMBL" id="BCSY01000083">
    <property type="protein sequence ID" value="GAS98418.1"/>
    <property type="molecule type" value="Genomic_DNA"/>
</dbReference>
<dbReference type="InterPro" id="IPR044492">
    <property type="entry name" value="P_typ_ATPase_HD_dom"/>
</dbReference>
<keyword evidence="9 19" id="KW-0812">Transmembrane</keyword>
<feature type="domain" description="Cation-transporting P-type ATPase N-terminal" evidence="20">
    <location>
        <begin position="8"/>
        <end position="81"/>
    </location>
</feature>
<evidence type="ECO:0000256" key="8">
    <source>
        <dbReference type="ARBA" id="ARBA00022553"/>
    </source>
</evidence>
<dbReference type="SUPFAM" id="SSF81653">
    <property type="entry name" value="Calcium ATPase, transduction domain A"/>
    <property type="match status" value="1"/>
</dbReference>
<dbReference type="Gene3D" id="2.70.150.10">
    <property type="entry name" value="Calcium-transporting ATPase, cytoplasmic transduction domain A"/>
    <property type="match status" value="1"/>
</dbReference>
<comment type="caution">
    <text evidence="21">The sequence shown here is derived from an EMBL/GenBank/DDBJ whole genome shotgun (WGS) entry which is preliminary data.</text>
</comment>
<reference evidence="22" key="1">
    <citation type="journal article" date="2016" name="Genome Announc.">
        <title>Draft Genome Sequences of Five Rapidly Growing Mycobacterium Species, M. thermoresistibile, M. fortuitum subsp. acetamidolyticum, M. canariasense, M. brisbanense, and M. novocastrense.</title>
        <authorList>
            <person name="Katahira K."/>
            <person name="Ogura Y."/>
            <person name="Gotoh Y."/>
            <person name="Hayashi T."/>
        </authorList>
    </citation>
    <scope>NUCLEOTIDE SEQUENCE [LARGE SCALE GENOMIC DNA]</scope>
    <source>
        <strain evidence="22">JCM15298</strain>
    </source>
</reference>
<keyword evidence="7" id="KW-0997">Cell inner membrane</keyword>
<keyword evidence="14 19" id="KW-1133">Transmembrane helix</keyword>
<keyword evidence="11" id="KW-0067">ATP-binding</keyword>
<evidence type="ECO:0000256" key="9">
    <source>
        <dbReference type="ARBA" id="ARBA00022692"/>
    </source>
</evidence>
<evidence type="ECO:0000256" key="11">
    <source>
        <dbReference type="ARBA" id="ARBA00022840"/>
    </source>
</evidence>
<evidence type="ECO:0000256" key="4">
    <source>
        <dbReference type="ARBA" id="ARBA00012786"/>
    </source>
</evidence>